<organism evidence="2">
    <name type="scientific">uncultured Segetibacter sp</name>
    <dbReference type="NCBI Taxonomy" id="481133"/>
    <lineage>
        <taxon>Bacteria</taxon>
        <taxon>Pseudomonadati</taxon>
        <taxon>Bacteroidota</taxon>
        <taxon>Chitinophagia</taxon>
        <taxon>Chitinophagales</taxon>
        <taxon>Chitinophagaceae</taxon>
        <taxon>Segetibacter</taxon>
        <taxon>environmental samples</taxon>
    </lineage>
</organism>
<keyword evidence="1" id="KW-0472">Membrane</keyword>
<keyword evidence="1" id="KW-0812">Transmembrane</keyword>
<evidence type="ECO:0000313" key="2">
    <source>
        <dbReference type="EMBL" id="CAA9481753.1"/>
    </source>
</evidence>
<dbReference type="AlphaFoldDB" id="A0A6J4S040"/>
<dbReference type="EMBL" id="CADCVN010000393">
    <property type="protein sequence ID" value="CAA9481753.1"/>
    <property type="molecule type" value="Genomic_DNA"/>
</dbReference>
<proteinExistence type="predicted"/>
<feature type="transmembrane region" description="Helical" evidence="1">
    <location>
        <begin position="6"/>
        <end position="24"/>
    </location>
</feature>
<gene>
    <name evidence="2" type="ORF">AVDCRST_MAG96-1045</name>
</gene>
<sequence length="35" mass="4137">SKQFAVLLLKLFPFFPILLLVIFFKSNFNIEQHAI</sequence>
<feature type="non-terminal residue" evidence="2">
    <location>
        <position position="1"/>
    </location>
</feature>
<accession>A0A6J4S040</accession>
<reference evidence="2" key="1">
    <citation type="submission" date="2020-02" db="EMBL/GenBank/DDBJ databases">
        <authorList>
            <person name="Meier V. D."/>
        </authorList>
    </citation>
    <scope>NUCLEOTIDE SEQUENCE</scope>
    <source>
        <strain evidence="2">AVDCRST_MAG96</strain>
    </source>
</reference>
<keyword evidence="1" id="KW-1133">Transmembrane helix</keyword>
<protein>
    <submittedName>
        <fullName evidence="2">Uncharacterized protein</fullName>
    </submittedName>
</protein>
<evidence type="ECO:0000256" key="1">
    <source>
        <dbReference type="SAM" id="Phobius"/>
    </source>
</evidence>
<name>A0A6J4S040_9BACT</name>